<feature type="compositionally biased region" description="Acidic residues" evidence="1">
    <location>
        <begin position="47"/>
        <end position="61"/>
    </location>
</feature>
<keyword evidence="2" id="KW-0547">Nucleotide-binding</keyword>
<sequence length="139" mass="15637">MPIQHLLKAAWRLGTLRCISSGKLINRVKKGEAGRKANKRQSKTKDEEEAFLDWSDDDDGGFDPSTPPDPDKYRSSEESASEDMENKINDMKKKQGMRKRNNSKVEDVEDVGPASRNRKKEGQVGKPRAFGYRPVLSSG</sequence>
<dbReference type="GO" id="GO:0004386">
    <property type="term" value="F:helicase activity"/>
    <property type="evidence" value="ECO:0007669"/>
    <property type="project" value="UniProtKB-KW"/>
</dbReference>
<reference evidence="3" key="2">
    <citation type="journal article" date="2013" name="Nat. Commun.">
        <title>Genome of the Chinese tree shrew.</title>
        <authorList>
            <person name="Fan Y."/>
            <person name="Huang Z.Y."/>
            <person name="Cao C.C."/>
            <person name="Chen C.S."/>
            <person name="Chen Y.X."/>
            <person name="Fan D.D."/>
            <person name="He J."/>
            <person name="Hou H.L."/>
            <person name="Hu L."/>
            <person name="Hu X.T."/>
            <person name="Jiang X.T."/>
            <person name="Lai R."/>
            <person name="Lang Y.S."/>
            <person name="Liang B."/>
            <person name="Liao S.G."/>
            <person name="Mu D."/>
            <person name="Ma Y.Y."/>
            <person name="Niu Y.Y."/>
            <person name="Sun X.Q."/>
            <person name="Xia J.Q."/>
            <person name="Xiao J."/>
            <person name="Xiong Z.Q."/>
            <person name="Xu L."/>
            <person name="Yang L."/>
            <person name="Zhang Y."/>
            <person name="Zhao W."/>
            <person name="Zhao X.D."/>
            <person name="Zheng Y.T."/>
            <person name="Zhou J.M."/>
            <person name="Zhu Y.B."/>
            <person name="Zhang G.J."/>
            <person name="Wang J."/>
            <person name="Yao Y.G."/>
        </authorList>
    </citation>
    <scope>NUCLEOTIDE SEQUENCE [LARGE SCALE GENOMIC DNA]</scope>
</reference>
<keyword evidence="3" id="KW-1185">Reference proteome</keyword>
<keyword evidence="2" id="KW-0067">ATP-binding</keyword>
<proteinExistence type="predicted"/>
<name>L9LCS3_TUPCH</name>
<evidence type="ECO:0000313" key="2">
    <source>
        <dbReference type="EMBL" id="ELW72865.1"/>
    </source>
</evidence>
<dbReference type="AlphaFoldDB" id="L9LCS3"/>
<protein>
    <submittedName>
        <fullName evidence="2">Putative ATP-dependent RNA helicase DDX10</fullName>
    </submittedName>
</protein>
<evidence type="ECO:0000256" key="1">
    <source>
        <dbReference type="SAM" id="MobiDB-lite"/>
    </source>
</evidence>
<dbReference type="InParanoid" id="L9LCS3"/>
<dbReference type="STRING" id="246437.L9LCS3"/>
<accession>L9LCS3</accession>
<feature type="region of interest" description="Disordered" evidence="1">
    <location>
        <begin position="29"/>
        <end position="139"/>
    </location>
</feature>
<reference evidence="3" key="1">
    <citation type="submission" date="2012-07" db="EMBL/GenBank/DDBJ databases">
        <title>Genome of the Chinese tree shrew, a rising model animal genetically related to primates.</title>
        <authorList>
            <person name="Zhang G."/>
            <person name="Fan Y."/>
            <person name="Yao Y."/>
            <person name="Huang Z."/>
        </authorList>
    </citation>
    <scope>NUCLEOTIDE SEQUENCE [LARGE SCALE GENOMIC DNA]</scope>
</reference>
<dbReference type="Proteomes" id="UP000011518">
    <property type="component" value="Unassembled WGS sequence"/>
</dbReference>
<gene>
    <name evidence="2" type="ORF">TREES_T100003719</name>
</gene>
<keyword evidence="2" id="KW-0347">Helicase</keyword>
<keyword evidence="2" id="KW-0378">Hydrolase</keyword>
<dbReference type="EMBL" id="KB320387">
    <property type="protein sequence ID" value="ELW72865.1"/>
    <property type="molecule type" value="Genomic_DNA"/>
</dbReference>
<evidence type="ECO:0000313" key="3">
    <source>
        <dbReference type="Proteomes" id="UP000011518"/>
    </source>
</evidence>
<organism evidence="2 3">
    <name type="scientific">Tupaia chinensis</name>
    <name type="common">Chinese tree shrew</name>
    <name type="synonym">Tupaia belangeri chinensis</name>
    <dbReference type="NCBI Taxonomy" id="246437"/>
    <lineage>
        <taxon>Eukaryota</taxon>
        <taxon>Metazoa</taxon>
        <taxon>Chordata</taxon>
        <taxon>Craniata</taxon>
        <taxon>Vertebrata</taxon>
        <taxon>Euteleostomi</taxon>
        <taxon>Mammalia</taxon>
        <taxon>Eutheria</taxon>
        <taxon>Euarchontoglires</taxon>
        <taxon>Scandentia</taxon>
        <taxon>Tupaiidae</taxon>
        <taxon>Tupaia</taxon>
    </lineage>
</organism>
<feature type="compositionally biased region" description="Basic and acidic residues" evidence="1">
    <location>
        <begin position="84"/>
        <end position="93"/>
    </location>
</feature>